<dbReference type="RefSeq" id="WP_188147490.1">
    <property type="nucleotide sequence ID" value="NZ_JACSVK010000164.1"/>
</dbReference>
<proteinExistence type="predicted"/>
<dbReference type="Proteomes" id="UP000634608">
    <property type="component" value="Unassembled WGS sequence"/>
</dbReference>
<organism evidence="2 3">
    <name type="scientific">Acinetobacter baumannii</name>
    <dbReference type="NCBI Taxonomy" id="470"/>
    <lineage>
        <taxon>Bacteria</taxon>
        <taxon>Pseudomonadati</taxon>
        <taxon>Pseudomonadota</taxon>
        <taxon>Gammaproteobacteria</taxon>
        <taxon>Moraxellales</taxon>
        <taxon>Moraxellaceae</taxon>
        <taxon>Acinetobacter</taxon>
        <taxon>Acinetobacter calcoaceticus/baumannii complex</taxon>
    </lineage>
</organism>
<dbReference type="InterPro" id="IPR011053">
    <property type="entry name" value="Single_hybrid_motif"/>
</dbReference>
<feature type="domain" description="Lipoyl-binding" evidence="1">
    <location>
        <begin position="2"/>
        <end position="42"/>
    </location>
</feature>
<evidence type="ECO:0000259" key="1">
    <source>
        <dbReference type="Pfam" id="PF00364"/>
    </source>
</evidence>
<dbReference type="CDD" id="cd06850">
    <property type="entry name" value="biotinyl_domain"/>
    <property type="match status" value="1"/>
</dbReference>
<dbReference type="Pfam" id="PF00364">
    <property type="entry name" value="Biotin_lipoyl"/>
    <property type="match status" value="1"/>
</dbReference>
<evidence type="ECO:0000313" key="2">
    <source>
        <dbReference type="EMBL" id="MBD0222047.1"/>
    </source>
</evidence>
<reference evidence="2" key="1">
    <citation type="submission" date="2020-08" db="EMBL/GenBank/DDBJ databases">
        <title>Diversity of carbapenem-resistant Acinetobacter baumannii and bacteriophage-mediated spread of the Oxa23 carbapenemase.</title>
        <authorList>
            <person name="Abouelfetouh A."/>
            <person name="Mattock J."/>
            <person name="Turner D."/>
            <person name="Li E."/>
            <person name="Evans B.A."/>
        </authorList>
    </citation>
    <scope>NUCLEOTIDE SEQUENCE</scope>
    <source>
        <strain evidence="2">A86</strain>
    </source>
</reference>
<dbReference type="Gene3D" id="2.40.50.100">
    <property type="match status" value="1"/>
</dbReference>
<gene>
    <name evidence="2" type="ORF">IAG11_19500</name>
</gene>
<name>A0A8I0K735_ACIBA</name>
<comment type="caution">
    <text evidence="2">The sequence shown here is derived from an EMBL/GenBank/DDBJ whole genome shotgun (WGS) entry which is preliminary data.</text>
</comment>
<evidence type="ECO:0000313" key="3">
    <source>
        <dbReference type="Proteomes" id="UP000634608"/>
    </source>
</evidence>
<dbReference type="InterPro" id="IPR000089">
    <property type="entry name" value="Biotin_lipoyl"/>
</dbReference>
<sequence length="44" mass="5023">TLLILEAMKIQQQIKSDVDGVVDEILGQQGQQVKKRQMLFTLHT</sequence>
<feature type="non-terminal residue" evidence="2">
    <location>
        <position position="1"/>
    </location>
</feature>
<protein>
    <submittedName>
        <fullName evidence="2">Acetyl-CoA carboxylase biotin carboxyl carrier protein subunit</fullName>
    </submittedName>
</protein>
<dbReference type="AlphaFoldDB" id="A0A8I0K735"/>
<accession>A0A8I0K735</accession>
<dbReference type="EMBL" id="JACSVK010000164">
    <property type="protein sequence ID" value="MBD0222047.1"/>
    <property type="molecule type" value="Genomic_DNA"/>
</dbReference>
<dbReference type="SUPFAM" id="SSF51230">
    <property type="entry name" value="Single hybrid motif"/>
    <property type="match status" value="1"/>
</dbReference>